<dbReference type="EMBL" id="UZAK01013815">
    <property type="protein sequence ID" value="VDP03416.1"/>
    <property type="molecule type" value="Genomic_DNA"/>
</dbReference>
<organism evidence="3">
    <name type="scientific">Schistosoma curassoni</name>
    <dbReference type="NCBI Taxonomy" id="6186"/>
    <lineage>
        <taxon>Eukaryota</taxon>
        <taxon>Metazoa</taxon>
        <taxon>Spiralia</taxon>
        <taxon>Lophotrochozoa</taxon>
        <taxon>Platyhelminthes</taxon>
        <taxon>Trematoda</taxon>
        <taxon>Digenea</taxon>
        <taxon>Strigeidida</taxon>
        <taxon>Schistosomatoidea</taxon>
        <taxon>Schistosomatidae</taxon>
        <taxon>Schistosoma</taxon>
    </lineage>
</organism>
<keyword evidence="2" id="KW-1185">Reference proteome</keyword>
<accession>A0A183JUI6</accession>
<protein>
    <submittedName>
        <fullName evidence="3">DUF1758 domain-containing protein</fullName>
    </submittedName>
</protein>
<evidence type="ECO:0000313" key="2">
    <source>
        <dbReference type="Proteomes" id="UP000279833"/>
    </source>
</evidence>
<dbReference type="Proteomes" id="UP000279833">
    <property type="component" value="Unassembled WGS sequence"/>
</dbReference>
<evidence type="ECO:0000313" key="1">
    <source>
        <dbReference type="EMBL" id="VDP03416.1"/>
    </source>
</evidence>
<sequence>MLRPTDAQNMKGDSIRNHKANHEGECKFGKCLSCGKFHSPNSCVSPNAKCFKYDKIEHIQSVCKTTVHFTPNSTKPCNLDPVDLTVPNDHLFLSTISKSNAHIQRRLYTSLGSFHDLIVDTGSIEPIVPFENLESLDPNIVVRPTEASILGITGHRLPIRRCCESLIRDDNSSHILCEFLVSETGLSILKRLKVELCLLVSKEHSDDLLKDLIAACTKYSGVRACICLHLTGRRKDAARKPLRGLLNDSQTKSIFQEQLGKQLGSHVCDTHPEAAWNDIRKAVETAVISASK</sequence>
<evidence type="ECO:0000313" key="3">
    <source>
        <dbReference type="WBParaSite" id="SCUD_0000637701-mRNA-1"/>
    </source>
</evidence>
<reference evidence="3" key="1">
    <citation type="submission" date="2016-06" db="UniProtKB">
        <authorList>
            <consortium name="WormBaseParasite"/>
        </authorList>
    </citation>
    <scope>IDENTIFICATION</scope>
</reference>
<proteinExistence type="predicted"/>
<reference evidence="1 2" key="2">
    <citation type="submission" date="2018-11" db="EMBL/GenBank/DDBJ databases">
        <authorList>
            <consortium name="Pathogen Informatics"/>
        </authorList>
    </citation>
    <scope>NUCLEOTIDE SEQUENCE [LARGE SCALE GENOMIC DNA]</scope>
    <source>
        <strain evidence="1">Dakar</strain>
        <strain evidence="2">Dakar, Senegal</strain>
    </source>
</reference>
<dbReference type="WBParaSite" id="SCUD_0000637701-mRNA-1">
    <property type="protein sequence ID" value="SCUD_0000637701-mRNA-1"/>
    <property type="gene ID" value="SCUD_0000637701"/>
</dbReference>
<gene>
    <name evidence="1" type="ORF">SCUD_LOCUS6376</name>
</gene>
<dbReference type="AlphaFoldDB" id="A0A183JUI6"/>
<name>A0A183JUI6_9TREM</name>